<dbReference type="Gene3D" id="2.60.40.10">
    <property type="entry name" value="Immunoglobulins"/>
    <property type="match status" value="1"/>
</dbReference>
<dbReference type="OrthoDB" id="6147290at2759"/>
<feature type="chain" id="PRO_5012925977" description="Immunoglobulin domain-containing protein" evidence="1">
    <location>
        <begin position="21"/>
        <end position="580"/>
    </location>
</feature>
<feature type="domain" description="Immunoglobulin" evidence="2">
    <location>
        <begin position="369"/>
        <end position="450"/>
    </location>
</feature>
<evidence type="ECO:0000313" key="4">
    <source>
        <dbReference type="Proteomes" id="UP000076420"/>
    </source>
</evidence>
<evidence type="ECO:0000259" key="2">
    <source>
        <dbReference type="SMART" id="SM00409"/>
    </source>
</evidence>
<evidence type="ECO:0000313" key="3">
    <source>
        <dbReference type="EnsemblMetazoa" id="BGLB020097-PA"/>
    </source>
</evidence>
<reference evidence="3" key="1">
    <citation type="submission" date="2020-05" db="UniProtKB">
        <authorList>
            <consortium name="EnsemblMetazoa"/>
        </authorList>
    </citation>
    <scope>IDENTIFICATION</scope>
    <source>
        <strain evidence="3">BB02</strain>
    </source>
</reference>
<gene>
    <name evidence="3" type="primary">106059657</name>
</gene>
<dbReference type="Proteomes" id="UP000076420">
    <property type="component" value="Unassembled WGS sequence"/>
</dbReference>
<name>A0A2C9KIG5_BIOGL</name>
<protein>
    <recommendedName>
        <fullName evidence="2">Immunoglobulin domain-containing protein</fullName>
    </recommendedName>
</protein>
<organism evidence="3 4">
    <name type="scientific">Biomphalaria glabrata</name>
    <name type="common">Bloodfluke planorb</name>
    <name type="synonym">Freshwater snail</name>
    <dbReference type="NCBI Taxonomy" id="6526"/>
    <lineage>
        <taxon>Eukaryota</taxon>
        <taxon>Metazoa</taxon>
        <taxon>Spiralia</taxon>
        <taxon>Lophotrochozoa</taxon>
        <taxon>Mollusca</taxon>
        <taxon>Gastropoda</taxon>
        <taxon>Heterobranchia</taxon>
        <taxon>Euthyneura</taxon>
        <taxon>Panpulmonata</taxon>
        <taxon>Hygrophila</taxon>
        <taxon>Lymnaeoidea</taxon>
        <taxon>Planorbidae</taxon>
        <taxon>Biomphalaria</taxon>
    </lineage>
</organism>
<dbReference type="RefSeq" id="XP_013072786.2">
    <property type="nucleotide sequence ID" value="XM_013217332.2"/>
</dbReference>
<accession>A0A2C9KIG5</accession>
<dbReference type="InterPro" id="IPR003599">
    <property type="entry name" value="Ig_sub"/>
</dbReference>
<sequence length="580" mass="64077">MALLLKLFTFSWLCIYIINAMCFYKDNSTIHLSCDLDDSSTSVSWVISGPNGTITLFHCNTSTCQEVDAMGIEFSAATNLDHDHKHIVNSTLTGVLVNGSMALLRQFTKLHCETENTTVTVCNSFEQYVDPENVTCEPTLVVADILAMDCVINYVFPVASYSINIIADNVSESDNSIIENVCRIVNPSTQMFYLYILDCQLGMNITLLGSGNYQFSITASANVIEPNKLFVQSNIISMPIYDHITSAVCLKPEYDAGNSFLIVTCLAPLTVRDVVCRLNLQTNGTIFHDRFSDSRMSKLIPSENVLNTFAVKCSFDIFTTNLGIGSHQFQVDLSTRNNSDQWVFNTSDWTSPIRYYAQTQINYTVNDHSDGVTVKIGDTVTFYCSSDGFPPPARRLQLDNSPSENVTYFNGTELSFTITNCQQAGIYSCGSFGHLGVNNYIHRSVFVNIKCPQQLYPIKGWKGNRQYVGQVLGKTELDITVIGYPAPSTMFLYKLDHPDQAIVYDKAAVVYRGGDGPYGDIGVIFKDLSLIRTETNFTLKVNNGEGDATFLDFSIQGDNGASVVRASLLALAVSIARALA</sequence>
<dbReference type="EnsemblMetazoa" id="BGLB020097-RA">
    <property type="protein sequence ID" value="BGLB020097-PA"/>
    <property type="gene ID" value="BGLB020097"/>
</dbReference>
<feature type="signal peptide" evidence="1">
    <location>
        <begin position="1"/>
        <end position="20"/>
    </location>
</feature>
<dbReference type="InterPro" id="IPR013783">
    <property type="entry name" value="Ig-like_fold"/>
</dbReference>
<dbReference type="InterPro" id="IPR036179">
    <property type="entry name" value="Ig-like_dom_sf"/>
</dbReference>
<dbReference type="AlphaFoldDB" id="A0A2C9KIG5"/>
<dbReference type="KEGG" id="bgt:106059657"/>
<proteinExistence type="predicted"/>
<dbReference type="SUPFAM" id="SSF48726">
    <property type="entry name" value="Immunoglobulin"/>
    <property type="match status" value="1"/>
</dbReference>
<dbReference type="SMART" id="SM00409">
    <property type="entry name" value="IG"/>
    <property type="match status" value="1"/>
</dbReference>
<evidence type="ECO:0000256" key="1">
    <source>
        <dbReference type="SAM" id="SignalP"/>
    </source>
</evidence>
<keyword evidence="1" id="KW-0732">Signal</keyword>
<dbReference type="VEuPathDB" id="VectorBase:BGLAX_044127"/>
<dbReference type="VEuPathDB" id="VectorBase:BGLB020097"/>